<dbReference type="NCBIfam" id="NF003164">
    <property type="entry name" value="PRK04147.1"/>
    <property type="match status" value="1"/>
</dbReference>
<sequence>MMSNLNGLYVALATPYDKQGNVSADDLISLSKFVRDNQIGGFYVGGSTGESLLQSTDERKEIFSVIAEENRATSKLIAHVGAVDTRETLKLARHCAALGYNGISAIPPIYYPYTKQEITDFYKSVIDASDGTPVVLYNIPAMSGVNFTTDDLDKLLSLDGVAGIKQTSNNTYQTEQIRRLHPEKTILNGFDEILLPALSVGVDGSIGSTFNIMGKRYHKLNQLFSAGKMQEALAVQHACNSIIDVLVAAGVFKGIKHILYKMGVISTPECRAPFGKIESAFIPKLDEIAVELKNEYEGLTR</sequence>
<reference evidence="6 7" key="1">
    <citation type="journal article" date="2017" name="Antonie Van Leeuwenhoek">
        <title>Phylogenomic resolution of the bacterial genus Pantoea and its relationship with Erwinia and Tatumella.</title>
        <authorList>
            <person name="Palmer M."/>
            <person name="Steenkamp E.T."/>
            <person name="Coetzee M.P."/>
            <person name="Chan W.Y."/>
            <person name="van Zyl E."/>
            <person name="De Maayer P."/>
            <person name="Coutinho T.A."/>
            <person name="Blom J."/>
            <person name="Smits T.H."/>
            <person name="Duffy B."/>
            <person name="Venter S.N."/>
        </authorList>
    </citation>
    <scope>NUCLEOTIDE SEQUENCE [LARGE SCALE GENOMIC DNA]</scope>
    <source>
        <strain evidence="6 7">LMG 26275</strain>
    </source>
</reference>
<keyword evidence="2" id="KW-0704">Schiff base</keyword>
<dbReference type="EMBL" id="MLFR01000002">
    <property type="protein sequence ID" value="ORM71194.1"/>
    <property type="molecule type" value="Genomic_DNA"/>
</dbReference>
<dbReference type="InterPro" id="IPR002220">
    <property type="entry name" value="DapA-like"/>
</dbReference>
<feature type="binding site" evidence="5">
    <location>
        <position position="206"/>
    </location>
    <ligand>
        <name>pyruvate</name>
        <dbReference type="ChEBI" id="CHEBI:15361"/>
    </ligand>
</feature>
<dbReference type="PANTHER" id="PTHR42849">
    <property type="entry name" value="N-ACETYLNEURAMINATE LYASE"/>
    <property type="match status" value="1"/>
</dbReference>
<accession>A0A1X1D3I6</accession>
<dbReference type="RefSeq" id="WP_084932527.1">
    <property type="nucleotide sequence ID" value="NZ_MLFR01000002.1"/>
</dbReference>
<feature type="binding site" evidence="5">
    <location>
        <position position="48"/>
    </location>
    <ligand>
        <name>pyruvate</name>
        <dbReference type="ChEBI" id="CHEBI:15361"/>
    </ligand>
</feature>
<dbReference type="GO" id="GO:0019262">
    <property type="term" value="P:N-acetylneuraminate catabolic process"/>
    <property type="evidence" value="ECO:0007669"/>
    <property type="project" value="TreeGrafter"/>
</dbReference>
<dbReference type="OrthoDB" id="199953at2"/>
<dbReference type="AlphaFoldDB" id="A0A1X1D3I6"/>
<keyword evidence="1 3" id="KW-0456">Lyase</keyword>
<dbReference type="PRINTS" id="PR00146">
    <property type="entry name" value="DHPICSNTHASE"/>
</dbReference>
<dbReference type="PIRSF" id="PIRSF001365">
    <property type="entry name" value="DHDPS"/>
    <property type="match status" value="1"/>
</dbReference>
<dbReference type="InterPro" id="IPR020625">
    <property type="entry name" value="Schiff_base-form_aldolases_AS"/>
</dbReference>
<dbReference type="Pfam" id="PF00701">
    <property type="entry name" value="DHDPS"/>
    <property type="match status" value="1"/>
</dbReference>
<organism evidence="6 7">
    <name type="scientific">Pantoea rwandensis</name>
    <dbReference type="NCBI Taxonomy" id="1076550"/>
    <lineage>
        <taxon>Bacteria</taxon>
        <taxon>Pseudomonadati</taxon>
        <taxon>Pseudomonadota</taxon>
        <taxon>Gammaproteobacteria</taxon>
        <taxon>Enterobacterales</taxon>
        <taxon>Erwiniaceae</taxon>
        <taxon>Pantoea</taxon>
    </lineage>
</organism>
<evidence type="ECO:0000256" key="4">
    <source>
        <dbReference type="PIRSR" id="PIRSR001365-1"/>
    </source>
</evidence>
<dbReference type="GO" id="GO:0008747">
    <property type="term" value="F:N-acetylneuraminate lyase activity"/>
    <property type="evidence" value="ECO:0007669"/>
    <property type="project" value="TreeGrafter"/>
</dbReference>
<evidence type="ECO:0000256" key="5">
    <source>
        <dbReference type="PIRSR" id="PIRSR001365-2"/>
    </source>
</evidence>
<evidence type="ECO:0008006" key="8">
    <source>
        <dbReference type="Google" id="ProtNLM"/>
    </source>
</evidence>
<dbReference type="Proteomes" id="UP000193558">
    <property type="component" value="Unassembled WGS sequence"/>
</dbReference>
<name>A0A1X1D3I6_9GAMM</name>
<dbReference type="PROSITE" id="PS00666">
    <property type="entry name" value="DHDPS_2"/>
    <property type="match status" value="1"/>
</dbReference>
<protein>
    <recommendedName>
        <fullName evidence="8">N-acetylneuraminate lyase</fullName>
    </recommendedName>
</protein>
<dbReference type="SUPFAM" id="SSF51569">
    <property type="entry name" value="Aldolase"/>
    <property type="match status" value="1"/>
</dbReference>
<dbReference type="Gene3D" id="3.20.20.70">
    <property type="entry name" value="Aldolase class I"/>
    <property type="match status" value="1"/>
</dbReference>
<evidence type="ECO:0000256" key="2">
    <source>
        <dbReference type="ARBA" id="ARBA00023270"/>
    </source>
</evidence>
<proteinExistence type="inferred from homology"/>
<comment type="similarity">
    <text evidence="3">Belongs to the DapA family.</text>
</comment>
<dbReference type="InterPro" id="IPR013785">
    <property type="entry name" value="Aldolase_TIM"/>
</dbReference>
<feature type="active site" description="Schiff-base intermediate with substrate" evidence="4">
    <location>
        <position position="165"/>
    </location>
</feature>
<evidence type="ECO:0000256" key="3">
    <source>
        <dbReference type="PIRNR" id="PIRNR001365"/>
    </source>
</evidence>
<comment type="caution">
    <text evidence="6">The sequence shown here is derived from an EMBL/GenBank/DDBJ whole genome shotgun (WGS) entry which is preliminary data.</text>
</comment>
<evidence type="ECO:0000256" key="1">
    <source>
        <dbReference type="ARBA" id="ARBA00023239"/>
    </source>
</evidence>
<dbReference type="SMART" id="SM01130">
    <property type="entry name" value="DHDPS"/>
    <property type="match status" value="1"/>
</dbReference>
<dbReference type="GO" id="GO:0005829">
    <property type="term" value="C:cytosol"/>
    <property type="evidence" value="ECO:0007669"/>
    <property type="project" value="TreeGrafter"/>
</dbReference>
<evidence type="ECO:0000313" key="6">
    <source>
        <dbReference type="EMBL" id="ORM71194.1"/>
    </source>
</evidence>
<gene>
    <name evidence="6" type="ORF">HA51_04780</name>
</gene>
<evidence type="ECO:0000313" key="7">
    <source>
        <dbReference type="Proteomes" id="UP000193558"/>
    </source>
</evidence>
<dbReference type="PANTHER" id="PTHR42849:SF1">
    <property type="entry name" value="N-ACETYLNEURAMINATE LYASE"/>
    <property type="match status" value="1"/>
</dbReference>
<feature type="active site" description="Proton donor/acceptor" evidence="4">
    <location>
        <position position="137"/>
    </location>
</feature>